<keyword evidence="1" id="KW-0479">Metal-binding</keyword>
<reference evidence="7" key="1">
    <citation type="journal article" date="2016" name="Nat. Genet.">
        <title>A high-quality carrot genome assembly provides new insights into carotenoid accumulation and asterid genome evolution.</title>
        <authorList>
            <person name="Iorizzo M."/>
            <person name="Ellison S."/>
            <person name="Senalik D."/>
            <person name="Zeng P."/>
            <person name="Satapoomin P."/>
            <person name="Huang J."/>
            <person name="Bowman M."/>
            <person name="Iovene M."/>
            <person name="Sanseverino W."/>
            <person name="Cavagnaro P."/>
            <person name="Yildiz M."/>
            <person name="Macko-Podgorni A."/>
            <person name="Moranska E."/>
            <person name="Grzebelus E."/>
            <person name="Grzebelus D."/>
            <person name="Ashrafi H."/>
            <person name="Zheng Z."/>
            <person name="Cheng S."/>
            <person name="Spooner D."/>
            <person name="Van Deynze A."/>
            <person name="Simon P."/>
        </authorList>
    </citation>
    <scope>NUCLEOTIDE SEQUENCE</scope>
    <source>
        <tissue evidence="7">Leaf</tissue>
    </source>
</reference>
<evidence type="ECO:0000313" key="8">
    <source>
        <dbReference type="Proteomes" id="UP000077755"/>
    </source>
</evidence>
<dbReference type="PANTHER" id="PTHR47177">
    <property type="entry name" value="F18C1.6 PROTEIN"/>
    <property type="match status" value="1"/>
</dbReference>
<protein>
    <recommendedName>
        <fullName evidence="6">PHD-type domain-containing protein</fullName>
    </recommendedName>
</protein>
<dbReference type="AlphaFoldDB" id="A0AAF1ATZ2"/>
<evidence type="ECO:0000256" key="1">
    <source>
        <dbReference type="ARBA" id="ARBA00022723"/>
    </source>
</evidence>
<dbReference type="SMART" id="SM00249">
    <property type="entry name" value="PHD"/>
    <property type="match status" value="1"/>
</dbReference>
<sequence>MKQEPYEQPNSPNTQQKTVISQLLTTGKQKIKNETSCTNSSQSYVCDKGKSIKGYIHTCDNYQQMKDCALADELIVGVPAGDRYEITFIHRSNLQASHENIKTEHEDSYAEIQCNVCHNMSNQTLLLQCDLCDSSSHTYCVGLGDTVPEDDWICQNCTEHAEDEQDLKAVGLSGIDSHSGSKNRCHQNVSSTEANLSIHDIVRESGPYNVERSLLRSPLTNAGDDRTVLISCRNRDSRTRALRENWDKIRQGSLSFSSFPIIKPGELSCGTSSATKSSTSDIIPDQATQDIKKAWKMMKAAKSVEKKKYTNTIPCPSNGSKHPLTNTETPKHFPSVRSMLPSSRHSGDKDKDCKNLKRPFQGCATEKCHDKPQFPKFQKENPSSFRNFEHHPTTYSAESSNFSTKTGQFSVHARIDDESSVNLQTNRSLGSLANANKIHSSSNCSVSLRSVAKPLAAAKQNVHATAPFNVNKVTNVEEHQVDGQAKVLSDAKSEIQTLVKLNLKLSNAQKKLATNEFKEVARHATYSILAACGIGIPKPWVRPFSNPHCSHADKVDGARRSTLMPSSCRECFMAFVKDVVDTVLPEKTS</sequence>
<feature type="compositionally biased region" description="Polar residues" evidence="5">
    <location>
        <begin position="311"/>
        <end position="328"/>
    </location>
</feature>
<dbReference type="InterPro" id="IPR013083">
    <property type="entry name" value="Znf_RING/FYVE/PHD"/>
</dbReference>
<dbReference type="SUPFAM" id="SSF57903">
    <property type="entry name" value="FYVE/PHD zinc finger"/>
    <property type="match status" value="1"/>
</dbReference>
<organism evidence="7 8">
    <name type="scientific">Daucus carota subsp. sativus</name>
    <name type="common">Carrot</name>
    <dbReference type="NCBI Taxonomy" id="79200"/>
    <lineage>
        <taxon>Eukaryota</taxon>
        <taxon>Viridiplantae</taxon>
        <taxon>Streptophyta</taxon>
        <taxon>Embryophyta</taxon>
        <taxon>Tracheophyta</taxon>
        <taxon>Spermatophyta</taxon>
        <taxon>Magnoliopsida</taxon>
        <taxon>eudicotyledons</taxon>
        <taxon>Gunneridae</taxon>
        <taxon>Pentapetalae</taxon>
        <taxon>asterids</taxon>
        <taxon>campanulids</taxon>
        <taxon>Apiales</taxon>
        <taxon>Apiaceae</taxon>
        <taxon>Apioideae</taxon>
        <taxon>Scandiceae</taxon>
        <taxon>Daucinae</taxon>
        <taxon>Daucus</taxon>
        <taxon>Daucus sect. Daucus</taxon>
    </lineage>
</organism>
<dbReference type="EMBL" id="CP093345">
    <property type="protein sequence ID" value="WOG92235.1"/>
    <property type="molecule type" value="Genomic_DNA"/>
</dbReference>
<keyword evidence="2 4" id="KW-0863">Zinc-finger</keyword>
<dbReference type="Gene3D" id="3.30.40.10">
    <property type="entry name" value="Zinc/RING finger domain, C3HC4 (zinc finger)"/>
    <property type="match status" value="1"/>
</dbReference>
<evidence type="ECO:0000259" key="6">
    <source>
        <dbReference type="PROSITE" id="PS50016"/>
    </source>
</evidence>
<evidence type="ECO:0000256" key="4">
    <source>
        <dbReference type="PROSITE-ProRule" id="PRU00146"/>
    </source>
</evidence>
<proteinExistence type="predicted"/>
<keyword evidence="8" id="KW-1185">Reference proteome</keyword>
<evidence type="ECO:0000256" key="2">
    <source>
        <dbReference type="ARBA" id="ARBA00022771"/>
    </source>
</evidence>
<dbReference type="InterPro" id="IPR011011">
    <property type="entry name" value="Znf_FYVE_PHD"/>
</dbReference>
<dbReference type="PROSITE" id="PS50016">
    <property type="entry name" value="ZF_PHD_2"/>
    <property type="match status" value="1"/>
</dbReference>
<dbReference type="InterPro" id="IPR019787">
    <property type="entry name" value="Znf_PHD-finger"/>
</dbReference>
<feature type="domain" description="PHD-type" evidence="6">
    <location>
        <begin position="111"/>
        <end position="160"/>
    </location>
</feature>
<evidence type="ECO:0000256" key="5">
    <source>
        <dbReference type="SAM" id="MobiDB-lite"/>
    </source>
</evidence>
<accession>A0AAF1ATZ2</accession>
<dbReference type="InterPro" id="IPR001965">
    <property type="entry name" value="Znf_PHD"/>
</dbReference>
<dbReference type="PANTHER" id="PTHR47177:SF4">
    <property type="entry name" value="OS06G0283200 PROTEIN"/>
    <property type="match status" value="1"/>
</dbReference>
<evidence type="ECO:0000313" key="7">
    <source>
        <dbReference type="EMBL" id="WOG92235.1"/>
    </source>
</evidence>
<reference evidence="7" key="2">
    <citation type="submission" date="2022-03" db="EMBL/GenBank/DDBJ databases">
        <title>Draft title - Genomic analysis of global carrot germplasm unveils the trajectory of domestication and the origin of high carotenoid orange carrot.</title>
        <authorList>
            <person name="Iorizzo M."/>
            <person name="Ellison S."/>
            <person name="Senalik D."/>
            <person name="Macko-Podgorni A."/>
            <person name="Grzebelus D."/>
            <person name="Bostan H."/>
            <person name="Rolling W."/>
            <person name="Curaba J."/>
            <person name="Simon P."/>
        </authorList>
    </citation>
    <scope>NUCLEOTIDE SEQUENCE</scope>
    <source>
        <tissue evidence="7">Leaf</tissue>
    </source>
</reference>
<name>A0AAF1ATZ2_DAUCS</name>
<gene>
    <name evidence="7" type="ORF">DCAR_0311498</name>
</gene>
<dbReference type="GO" id="GO:0008270">
    <property type="term" value="F:zinc ion binding"/>
    <property type="evidence" value="ECO:0007669"/>
    <property type="project" value="UniProtKB-KW"/>
</dbReference>
<feature type="region of interest" description="Disordered" evidence="5">
    <location>
        <begin position="311"/>
        <end position="353"/>
    </location>
</feature>
<dbReference type="Proteomes" id="UP000077755">
    <property type="component" value="Chromosome 3"/>
</dbReference>
<dbReference type="Pfam" id="PF00628">
    <property type="entry name" value="PHD"/>
    <property type="match status" value="1"/>
</dbReference>
<evidence type="ECO:0000256" key="3">
    <source>
        <dbReference type="ARBA" id="ARBA00022833"/>
    </source>
</evidence>
<keyword evidence="3" id="KW-0862">Zinc</keyword>